<evidence type="ECO:0000313" key="3">
    <source>
        <dbReference type="Proteomes" id="UP000694397"/>
    </source>
</evidence>
<protein>
    <recommendedName>
        <fullName evidence="4">Protein FAM196B-like</fullName>
    </recommendedName>
</protein>
<feature type="compositionally biased region" description="Low complexity" evidence="1">
    <location>
        <begin position="314"/>
        <end position="325"/>
    </location>
</feature>
<dbReference type="AlphaFoldDB" id="A0A8C9UYT0"/>
<keyword evidence="3" id="KW-1185">Reference proteome</keyword>
<feature type="compositionally biased region" description="Polar residues" evidence="1">
    <location>
        <begin position="283"/>
        <end position="296"/>
    </location>
</feature>
<dbReference type="OrthoDB" id="8679980at2759"/>
<dbReference type="Proteomes" id="UP000694397">
    <property type="component" value="Chromosome 13"/>
</dbReference>
<dbReference type="PANTHER" id="PTHR28682:SF2">
    <property type="entry name" value="PROTEIN INSYN2B"/>
    <property type="match status" value="1"/>
</dbReference>
<dbReference type="PANTHER" id="PTHR28682">
    <property type="entry name" value="INHIBITORY SYNAPTIC FACTOR 2A-RELATED"/>
    <property type="match status" value="1"/>
</dbReference>
<reference evidence="2" key="2">
    <citation type="submission" date="2025-08" db="UniProtKB">
        <authorList>
            <consortium name="Ensembl"/>
        </authorList>
    </citation>
    <scope>IDENTIFICATION</scope>
</reference>
<dbReference type="Ensembl" id="ENSSFOT00015006856.2">
    <property type="protein sequence ID" value="ENSSFOP00015006752.2"/>
    <property type="gene ID" value="ENSSFOG00015004457.2"/>
</dbReference>
<evidence type="ECO:0000256" key="1">
    <source>
        <dbReference type="SAM" id="MobiDB-lite"/>
    </source>
</evidence>
<dbReference type="GeneTree" id="ENSGT01090000260190"/>
<name>A0A8C9UYT0_SCLFO</name>
<accession>A0A8C9UYT0</accession>
<evidence type="ECO:0008006" key="4">
    <source>
        <dbReference type="Google" id="ProtNLM"/>
    </source>
</evidence>
<reference evidence="2 3" key="1">
    <citation type="submission" date="2019-04" db="EMBL/GenBank/DDBJ databases">
        <authorList>
            <consortium name="Wellcome Sanger Institute Data Sharing"/>
        </authorList>
    </citation>
    <scope>NUCLEOTIDE SEQUENCE [LARGE SCALE GENOMIC DNA]</scope>
</reference>
<sequence length="480" mass="50783">MGRRAADITNPVTELGIPLAEGRAWKMGGSERVSGVLPQKWGPLCNVGVQTSPGLHALSSLKKRKQSGQPGTGNSLAGAVDVAGGVAASLLRISPEREGNVTRESSQNTANTITQGVVHTDAGGGLYCHRLVKINTSQSVGEVSCRLKGARSLRYTNGSVVASEVVGGVSCDGDESAEQVQSLPVRQDRVRSAKEWPPSPRPCPMASRLCPQCGRRQTPPSVCMAPACRRRTAQLRAGGGSPLMNTLYRPGVPSPPTHILHKPTTPNPQTYTLPKASGPSAPTYRQTTQISTTVPSTHSAIKCASLTAQTHSDSTSTAADSHTTARANSTSTLPKPCGPDNSTYTGAVPDDPTNTISMPADPGDPVRLPDSQLTPEEDPSTSIPPVDLQTPPLHDAHAHHMPLPLPPFPQCNGIPGGLHGRLLSVEENLIYNQEKIKVLLNVIQDLEKSKALSEGRCSYRTGQDLNNCSTCQKTACIIYR</sequence>
<organism evidence="2 3">
    <name type="scientific">Scleropages formosus</name>
    <name type="common">Asian bonytongue</name>
    <name type="synonym">Osteoglossum formosum</name>
    <dbReference type="NCBI Taxonomy" id="113540"/>
    <lineage>
        <taxon>Eukaryota</taxon>
        <taxon>Metazoa</taxon>
        <taxon>Chordata</taxon>
        <taxon>Craniata</taxon>
        <taxon>Vertebrata</taxon>
        <taxon>Euteleostomi</taxon>
        <taxon>Actinopterygii</taxon>
        <taxon>Neopterygii</taxon>
        <taxon>Teleostei</taxon>
        <taxon>Osteoglossocephala</taxon>
        <taxon>Osteoglossomorpha</taxon>
        <taxon>Osteoglossiformes</taxon>
        <taxon>Osteoglossidae</taxon>
        <taxon>Scleropages</taxon>
    </lineage>
</organism>
<dbReference type="Pfam" id="PF15265">
    <property type="entry name" value="FAM196"/>
    <property type="match status" value="1"/>
</dbReference>
<feature type="region of interest" description="Disordered" evidence="1">
    <location>
        <begin position="256"/>
        <end position="296"/>
    </location>
</feature>
<dbReference type="InterPro" id="IPR029337">
    <property type="entry name" value="INSYN2"/>
</dbReference>
<reference evidence="2" key="3">
    <citation type="submission" date="2025-09" db="UniProtKB">
        <authorList>
            <consortium name="Ensembl"/>
        </authorList>
    </citation>
    <scope>IDENTIFICATION</scope>
</reference>
<evidence type="ECO:0000313" key="2">
    <source>
        <dbReference type="Ensembl" id="ENSSFOP00015006752.2"/>
    </source>
</evidence>
<proteinExistence type="predicted"/>
<feature type="region of interest" description="Disordered" evidence="1">
    <location>
        <begin position="314"/>
        <end position="397"/>
    </location>
</feature>